<comment type="caution">
    <text evidence="1">The sequence shown here is derived from an EMBL/GenBank/DDBJ whole genome shotgun (WGS) entry which is preliminary data.</text>
</comment>
<dbReference type="Proteomes" id="UP001148629">
    <property type="component" value="Unassembled WGS sequence"/>
</dbReference>
<dbReference type="EMBL" id="JANRMS010005290">
    <property type="protein sequence ID" value="KAJ3502897.1"/>
    <property type="molecule type" value="Genomic_DNA"/>
</dbReference>
<keyword evidence="2" id="KW-1185">Reference proteome</keyword>
<name>A0ACC1RBJ8_9HYPO</name>
<organism evidence="1 2">
    <name type="scientific">Fusarium decemcellulare</name>
    <dbReference type="NCBI Taxonomy" id="57161"/>
    <lineage>
        <taxon>Eukaryota</taxon>
        <taxon>Fungi</taxon>
        <taxon>Dikarya</taxon>
        <taxon>Ascomycota</taxon>
        <taxon>Pezizomycotina</taxon>
        <taxon>Sordariomycetes</taxon>
        <taxon>Hypocreomycetidae</taxon>
        <taxon>Hypocreales</taxon>
        <taxon>Nectriaceae</taxon>
        <taxon>Fusarium</taxon>
        <taxon>Fusarium decemcellulare species complex</taxon>
    </lineage>
</organism>
<accession>A0ACC1RBJ8</accession>
<proteinExistence type="predicted"/>
<evidence type="ECO:0000313" key="2">
    <source>
        <dbReference type="Proteomes" id="UP001148629"/>
    </source>
</evidence>
<evidence type="ECO:0000313" key="1">
    <source>
        <dbReference type="EMBL" id="KAJ3502897.1"/>
    </source>
</evidence>
<reference evidence="1" key="1">
    <citation type="submission" date="2022-08" db="EMBL/GenBank/DDBJ databases">
        <title>Genome Sequence of Fusarium decemcellulare.</title>
        <authorList>
            <person name="Buettner E."/>
        </authorList>
    </citation>
    <scope>NUCLEOTIDE SEQUENCE</scope>
    <source>
        <strain evidence="1">Babe19</strain>
    </source>
</reference>
<protein>
    <submittedName>
        <fullName evidence="1">Uncharacterized protein</fullName>
    </submittedName>
</protein>
<gene>
    <name evidence="1" type="ORF">NM208_g16626</name>
</gene>
<sequence>MAYAGKYTHDLVSPGAKNQVAVIEKPVLVSSGSESESTGSATPPVIERNLSHDEAFVEYWKSALADLNTTPFPPVPQDVQVVLPDQATKHRLPALGTISGATPESIVCAAWALVVGPMIGTQDVLLGIAISRGSPSDGDDSIATVPFRLLWSKDQRVDALLQSVQRRVSELSQTGFASLAEIAQTCSEARQACEFQTVLTMGNSRGLVEQKNRWPLELGLHLEHGEYVIEAAFNSKVVSASLVERLLARVDLIVHQLGADTHRTLDEINPMTNKDLRDIWNWNRSTK</sequence>